<organism evidence="5 6">
    <name type="scientific">Acanthopleuribacter pedis</name>
    <dbReference type="NCBI Taxonomy" id="442870"/>
    <lineage>
        <taxon>Bacteria</taxon>
        <taxon>Pseudomonadati</taxon>
        <taxon>Acidobacteriota</taxon>
        <taxon>Holophagae</taxon>
        <taxon>Acanthopleuribacterales</taxon>
        <taxon>Acanthopleuribacteraceae</taxon>
        <taxon>Acanthopleuribacter</taxon>
    </lineage>
</organism>
<dbReference type="InterPro" id="IPR003593">
    <property type="entry name" value="AAA+_ATPase"/>
</dbReference>
<sequence>MLALDLCFRRGDFELVVNAQAESGVVGVFGPSGCGKSTLLKLVAGLLKPQRGRIQVGDQVLCDPEAGIWVPPHRRRIGMIFQHARLFPHLSVQQNLLYGHRLVPPDQRFIQPDEVIDLLELKTLLGRQPGSLSGGEAQRVALGRALLCSPRLLLCDEPLSALDDRRKNRILPFLRRVRDHFRLPMVYVSHDLGEILQLGSQVWIMEGGRLVARGDYHGGGLDAWLAPNAGDHVLVNVVEAVVRAHQEAEGTTELVLSPVGEPWFAARFEAPLGAKVMVALGADEIALVPERVPVISVQNQVQAVVTGLVRREGRVLCRLDAGVPLVVALTCRGAEQLALSVGRKVFCLFKARAVNLLGMQH</sequence>
<dbReference type="InterPro" id="IPR011868">
    <property type="entry name" value="ModC_ABC_ATP-bd"/>
</dbReference>
<dbReference type="GO" id="GO:0016887">
    <property type="term" value="F:ATP hydrolysis activity"/>
    <property type="evidence" value="ECO:0007669"/>
    <property type="project" value="InterPro"/>
</dbReference>
<dbReference type="PROSITE" id="PS50893">
    <property type="entry name" value="ABC_TRANSPORTER_2"/>
    <property type="match status" value="1"/>
</dbReference>
<dbReference type="InterPro" id="IPR003439">
    <property type="entry name" value="ABC_transporter-like_ATP-bd"/>
</dbReference>
<dbReference type="PROSITE" id="PS00211">
    <property type="entry name" value="ABC_TRANSPORTER_1"/>
    <property type="match status" value="1"/>
</dbReference>
<dbReference type="InterPro" id="IPR008995">
    <property type="entry name" value="Mo/tungstate-bd_C_term_dom"/>
</dbReference>
<dbReference type="SMART" id="SM00382">
    <property type="entry name" value="AAA"/>
    <property type="match status" value="1"/>
</dbReference>
<dbReference type="InterPro" id="IPR017871">
    <property type="entry name" value="ABC_transporter-like_CS"/>
</dbReference>
<evidence type="ECO:0000256" key="1">
    <source>
        <dbReference type="ARBA" id="ARBA00022448"/>
    </source>
</evidence>
<evidence type="ECO:0000313" key="5">
    <source>
        <dbReference type="EMBL" id="MBO1322265.1"/>
    </source>
</evidence>
<keyword evidence="1" id="KW-0813">Transport</keyword>
<dbReference type="AlphaFoldDB" id="A0A8J7QN05"/>
<reference evidence="5" key="1">
    <citation type="submission" date="2021-03" db="EMBL/GenBank/DDBJ databases">
        <authorList>
            <person name="Wang G."/>
        </authorList>
    </citation>
    <scope>NUCLEOTIDE SEQUENCE</scope>
    <source>
        <strain evidence="5">KCTC 12899</strain>
    </source>
</reference>
<dbReference type="GO" id="GO:0005524">
    <property type="term" value="F:ATP binding"/>
    <property type="evidence" value="ECO:0007669"/>
    <property type="project" value="UniProtKB-KW"/>
</dbReference>
<dbReference type="InterPro" id="IPR050334">
    <property type="entry name" value="Molybdenum_import_ModC"/>
</dbReference>
<protein>
    <submittedName>
        <fullName evidence="5">Molybdenum ABC transporter ATP-binding protein</fullName>
    </submittedName>
</protein>
<dbReference type="GO" id="GO:0016020">
    <property type="term" value="C:membrane"/>
    <property type="evidence" value="ECO:0007669"/>
    <property type="project" value="InterPro"/>
</dbReference>
<dbReference type="PANTHER" id="PTHR43514:SF4">
    <property type="entry name" value="ABC TRANSPORTER I FAMILY MEMBER 10"/>
    <property type="match status" value="1"/>
</dbReference>
<keyword evidence="2" id="KW-0547">Nucleotide-binding</keyword>
<keyword evidence="3 5" id="KW-0067">ATP-binding</keyword>
<evidence type="ECO:0000256" key="2">
    <source>
        <dbReference type="ARBA" id="ARBA00022741"/>
    </source>
</evidence>
<dbReference type="SUPFAM" id="SSF50331">
    <property type="entry name" value="MOP-like"/>
    <property type="match status" value="1"/>
</dbReference>
<gene>
    <name evidence="5" type="primary">modC</name>
    <name evidence="5" type="ORF">J3U88_27580</name>
</gene>
<dbReference type="GO" id="GO:0140359">
    <property type="term" value="F:ABC-type transporter activity"/>
    <property type="evidence" value="ECO:0007669"/>
    <property type="project" value="InterPro"/>
</dbReference>
<dbReference type="Proteomes" id="UP000664417">
    <property type="component" value="Unassembled WGS sequence"/>
</dbReference>
<evidence type="ECO:0000259" key="4">
    <source>
        <dbReference type="PROSITE" id="PS50893"/>
    </source>
</evidence>
<dbReference type="InterPro" id="IPR027417">
    <property type="entry name" value="P-loop_NTPase"/>
</dbReference>
<dbReference type="Gene3D" id="2.40.50.100">
    <property type="match status" value="1"/>
</dbReference>
<dbReference type="InterPro" id="IPR005116">
    <property type="entry name" value="Transp-assoc_OB_typ1"/>
</dbReference>
<feature type="domain" description="ABC transporter" evidence="4">
    <location>
        <begin position="1"/>
        <end position="232"/>
    </location>
</feature>
<dbReference type="EMBL" id="JAFREP010000033">
    <property type="protein sequence ID" value="MBO1322265.1"/>
    <property type="molecule type" value="Genomic_DNA"/>
</dbReference>
<dbReference type="NCBIfam" id="TIGR02142">
    <property type="entry name" value="modC_ABC"/>
    <property type="match status" value="1"/>
</dbReference>
<accession>A0A8J7QN05</accession>
<dbReference type="SUPFAM" id="SSF52540">
    <property type="entry name" value="P-loop containing nucleoside triphosphate hydrolases"/>
    <property type="match status" value="1"/>
</dbReference>
<dbReference type="PANTHER" id="PTHR43514">
    <property type="entry name" value="ABC TRANSPORTER I FAMILY MEMBER 10"/>
    <property type="match status" value="1"/>
</dbReference>
<name>A0A8J7QN05_9BACT</name>
<dbReference type="Gene3D" id="3.40.50.300">
    <property type="entry name" value="P-loop containing nucleotide triphosphate hydrolases"/>
    <property type="match status" value="1"/>
</dbReference>
<keyword evidence="6" id="KW-1185">Reference proteome</keyword>
<comment type="caution">
    <text evidence="5">The sequence shown here is derived from an EMBL/GenBank/DDBJ whole genome shotgun (WGS) entry which is preliminary data.</text>
</comment>
<dbReference type="Pfam" id="PF03459">
    <property type="entry name" value="TOBE"/>
    <property type="match status" value="1"/>
</dbReference>
<proteinExistence type="predicted"/>
<dbReference type="RefSeq" id="WP_207862236.1">
    <property type="nucleotide sequence ID" value="NZ_JAFREP010000033.1"/>
</dbReference>
<evidence type="ECO:0000256" key="3">
    <source>
        <dbReference type="ARBA" id="ARBA00022840"/>
    </source>
</evidence>
<dbReference type="GO" id="GO:0015098">
    <property type="term" value="F:molybdate ion transmembrane transporter activity"/>
    <property type="evidence" value="ECO:0007669"/>
    <property type="project" value="InterPro"/>
</dbReference>
<dbReference type="Pfam" id="PF00005">
    <property type="entry name" value="ABC_tran"/>
    <property type="match status" value="1"/>
</dbReference>
<evidence type="ECO:0000313" key="6">
    <source>
        <dbReference type="Proteomes" id="UP000664417"/>
    </source>
</evidence>